<proteinExistence type="predicted"/>
<dbReference type="RefSeq" id="XP_014753841.1">
    <property type="nucleotide sequence ID" value="XM_014898355.2"/>
</dbReference>
<accession>A0A0Q3MD88</accession>
<organism evidence="1">
    <name type="scientific">Brachypodium distachyon</name>
    <name type="common">Purple false brome</name>
    <name type="synonym">Trachynia distachya</name>
    <dbReference type="NCBI Taxonomy" id="15368"/>
    <lineage>
        <taxon>Eukaryota</taxon>
        <taxon>Viridiplantae</taxon>
        <taxon>Streptophyta</taxon>
        <taxon>Embryophyta</taxon>
        <taxon>Tracheophyta</taxon>
        <taxon>Spermatophyta</taxon>
        <taxon>Magnoliopsida</taxon>
        <taxon>Liliopsida</taxon>
        <taxon>Poales</taxon>
        <taxon>Poaceae</taxon>
        <taxon>BOP clade</taxon>
        <taxon>Pooideae</taxon>
        <taxon>Stipodae</taxon>
        <taxon>Brachypodieae</taxon>
        <taxon>Brachypodium</taxon>
    </lineage>
</organism>
<dbReference type="RefSeq" id="XP_014753842.1">
    <property type="nucleotide sequence ID" value="XM_014898356.2"/>
</dbReference>
<dbReference type="PANTHER" id="PTHR36071:SF2">
    <property type="match status" value="1"/>
</dbReference>
<evidence type="ECO:0000313" key="2">
    <source>
        <dbReference type="EnsemblPlants" id="KQK02286"/>
    </source>
</evidence>
<name>A0A0Q3MD88_BRADI</name>
<evidence type="ECO:0000313" key="1">
    <source>
        <dbReference type="EMBL" id="KQK02286.1"/>
    </source>
</evidence>
<protein>
    <submittedName>
        <fullName evidence="1 2">Uncharacterized protein</fullName>
    </submittedName>
</protein>
<dbReference type="EMBL" id="CM000881">
    <property type="protein sequence ID" value="KQK02286.1"/>
    <property type="molecule type" value="Genomic_DNA"/>
</dbReference>
<dbReference type="EMBL" id="CM000881">
    <property type="protein sequence ID" value="PNT69793.1"/>
    <property type="molecule type" value="Genomic_DNA"/>
</dbReference>
<dbReference type="PANTHER" id="PTHR36071">
    <property type="entry name" value="DNA DOUBLE-STRAND BREAK REPAIR PROTEIN"/>
    <property type="match status" value="1"/>
</dbReference>
<dbReference type="EnsemblPlants" id="KQK02286">
    <property type="protein sequence ID" value="KQK02286"/>
    <property type="gene ID" value="BRADI_2g00570v3"/>
</dbReference>
<reference evidence="1 2" key="1">
    <citation type="journal article" date="2010" name="Nature">
        <title>Genome sequencing and analysis of the model grass Brachypodium distachyon.</title>
        <authorList>
            <consortium name="International Brachypodium Initiative"/>
        </authorList>
    </citation>
    <scope>NUCLEOTIDE SEQUENCE [LARGE SCALE GENOMIC DNA]</scope>
    <source>
        <strain evidence="1">Bd21</strain>
        <strain evidence="2">cv. Bd21</strain>
    </source>
</reference>
<dbReference type="Gramene" id="PNT69793">
    <property type="protein sequence ID" value="PNT69793"/>
    <property type="gene ID" value="BRADI_2g00570v3"/>
</dbReference>
<evidence type="ECO:0000313" key="3">
    <source>
        <dbReference type="Proteomes" id="UP000008810"/>
    </source>
</evidence>
<gene>
    <name evidence="2" type="primary">LOC100829278</name>
    <name evidence="1" type="ORF">BRADI_2g00570v3</name>
</gene>
<reference evidence="1" key="2">
    <citation type="submission" date="2017-06" db="EMBL/GenBank/DDBJ databases">
        <title>WGS assembly of Brachypodium distachyon.</title>
        <authorList>
            <consortium name="The International Brachypodium Initiative"/>
            <person name="Lucas S."/>
            <person name="Harmon-Smith M."/>
            <person name="Lail K."/>
            <person name="Tice H."/>
            <person name="Grimwood J."/>
            <person name="Bruce D."/>
            <person name="Barry K."/>
            <person name="Shu S."/>
            <person name="Lindquist E."/>
            <person name="Wang M."/>
            <person name="Pitluck S."/>
            <person name="Vogel J.P."/>
            <person name="Garvin D.F."/>
            <person name="Mockler T.C."/>
            <person name="Schmutz J."/>
            <person name="Rokhsar D."/>
            <person name="Bevan M.W."/>
        </authorList>
    </citation>
    <scope>NUCLEOTIDE SEQUENCE</scope>
    <source>
        <strain evidence="1">Bd21</strain>
    </source>
</reference>
<dbReference type="RefSeq" id="XP_014753843.1">
    <property type="nucleotide sequence ID" value="XM_014898357.2"/>
</dbReference>
<dbReference type="OrthoDB" id="767974at2759"/>
<dbReference type="Gramene" id="KQK02286">
    <property type="protein sequence ID" value="KQK02286"/>
    <property type="gene ID" value="BRADI_2g00570v3"/>
</dbReference>
<reference evidence="2" key="3">
    <citation type="submission" date="2018-08" db="UniProtKB">
        <authorList>
            <consortium name="EnsemblPlants"/>
        </authorList>
    </citation>
    <scope>IDENTIFICATION</scope>
    <source>
        <strain evidence="2">cv. Bd21</strain>
    </source>
</reference>
<dbReference type="Proteomes" id="UP000008810">
    <property type="component" value="Chromosome 2"/>
</dbReference>
<dbReference type="STRING" id="15368.A0A0Q3MD88"/>
<dbReference type="ExpressionAtlas" id="A0A0Q3MD88">
    <property type="expression patterns" value="baseline"/>
</dbReference>
<keyword evidence="3" id="KW-1185">Reference proteome</keyword>
<dbReference type="EnsemblPlants" id="PNT69793">
    <property type="protein sequence ID" value="PNT69793"/>
    <property type="gene ID" value="BRADI_2g00570v3"/>
</dbReference>
<dbReference type="AlphaFoldDB" id="A0A0Q3MD88"/>
<dbReference type="RefSeq" id="XP_024314385.1">
    <property type="nucleotide sequence ID" value="XM_024458617.1"/>
</dbReference>
<dbReference type="GeneID" id="100829278"/>
<dbReference type="KEGG" id="bdi:100829278"/>
<dbReference type="RefSeq" id="XP_024314384.1">
    <property type="nucleotide sequence ID" value="XM_024458616.1"/>
</dbReference>
<sequence>MFPVDPSNQSFSKLSTWLNRMPRAVEVSSEGVRFYVERSFGLQSNCYKHHVVKDGRDLFKLQKQKDGSLCPESFKILHCTIQKLSNEALDLVAKIVTHDGTNCRKFRPVLLKIVKDHLPKYLAKLDGENSKVPLSQILTNPCICQSSSISIATPISPMLLSSMNQALIRLDEISHQAVVAMNRKLRERLCVPKFSMTDHGASHNGYRTNTKGRIVDLVWRRCLSMTQKLHEGKDLPNRVAKALSVMNLDRKLTLRSMDISQTGFFPFACETVLLQNNILNALWSLPEIHTDNLKLLRPILSQSSKVKMTSFRGAVRRYLKDCLFECDDCSLPIEAERPISFIDQMSPKHQQAILAEERKEVEVDAVLDLSSCLRSLARGATEERLSDDEVSLEVGGCSKDNDFVLADSNYFDIRSQ</sequence>